<dbReference type="EMBL" id="LLXL01000571">
    <property type="protein sequence ID" value="PKK70873.1"/>
    <property type="molecule type" value="Genomic_DNA"/>
</dbReference>
<name>A0A2N1NAF8_9GLOM</name>
<proteinExistence type="predicted"/>
<evidence type="ECO:0000313" key="3">
    <source>
        <dbReference type="Proteomes" id="UP000233469"/>
    </source>
</evidence>
<reference evidence="2 3" key="1">
    <citation type="submission" date="2016-04" db="EMBL/GenBank/DDBJ databases">
        <title>Genome analyses suggest a sexual origin of heterokaryosis in a supposedly ancient asexual fungus.</title>
        <authorList>
            <person name="Ropars J."/>
            <person name="Sedzielewska K."/>
            <person name="Noel J."/>
            <person name="Charron P."/>
            <person name="Farinelli L."/>
            <person name="Marton T."/>
            <person name="Kruger M."/>
            <person name="Pelin A."/>
            <person name="Brachmann A."/>
            <person name="Corradi N."/>
        </authorList>
    </citation>
    <scope>NUCLEOTIDE SEQUENCE [LARGE SCALE GENOMIC DNA]</scope>
    <source>
        <strain evidence="2 3">C2</strain>
    </source>
</reference>
<keyword evidence="1" id="KW-0812">Transmembrane</keyword>
<organism evidence="2 3">
    <name type="scientific">Rhizophagus irregularis</name>
    <dbReference type="NCBI Taxonomy" id="588596"/>
    <lineage>
        <taxon>Eukaryota</taxon>
        <taxon>Fungi</taxon>
        <taxon>Fungi incertae sedis</taxon>
        <taxon>Mucoromycota</taxon>
        <taxon>Glomeromycotina</taxon>
        <taxon>Glomeromycetes</taxon>
        <taxon>Glomerales</taxon>
        <taxon>Glomeraceae</taxon>
        <taxon>Rhizophagus</taxon>
    </lineage>
</organism>
<dbReference type="Proteomes" id="UP000233469">
    <property type="component" value="Unassembled WGS sequence"/>
</dbReference>
<comment type="caution">
    <text evidence="2">The sequence shown here is derived from an EMBL/GenBank/DDBJ whole genome shotgun (WGS) entry which is preliminary data.</text>
</comment>
<evidence type="ECO:0000313" key="2">
    <source>
        <dbReference type="EMBL" id="PKK70873.1"/>
    </source>
</evidence>
<sequence>MTTGKRINDTGRLLGIPWHLFSFCRTVPWCSSSIWHFGMNRFRKLIFRLLNTHKNFILILFCKTLGRFLLVIIYWAFIILCDNSDNIATMLFLVVKKLVSKNCLIIRQITNSFEIICDRYTTFGMKLSAKITDHVNIQAYMPDKMDIVKM</sequence>
<feature type="transmembrane region" description="Helical" evidence="1">
    <location>
        <begin position="16"/>
        <end position="35"/>
    </location>
</feature>
<dbReference type="AlphaFoldDB" id="A0A2N1NAF8"/>
<reference evidence="2 3" key="2">
    <citation type="submission" date="2017-10" db="EMBL/GenBank/DDBJ databases">
        <title>Extensive intraspecific genome diversity in a model arbuscular mycorrhizal fungus.</title>
        <authorList>
            <person name="Chen E.C.H."/>
            <person name="Morin E."/>
            <person name="Baudet D."/>
            <person name="Noel J."/>
            <person name="Ndikumana S."/>
            <person name="Charron P."/>
            <person name="St-Onge C."/>
            <person name="Giorgi J."/>
            <person name="Grigoriev I.V."/>
            <person name="Roux C."/>
            <person name="Martin F.M."/>
            <person name="Corradi N."/>
        </authorList>
    </citation>
    <scope>NUCLEOTIDE SEQUENCE [LARGE SCALE GENOMIC DNA]</scope>
    <source>
        <strain evidence="2 3">C2</strain>
    </source>
</reference>
<gene>
    <name evidence="2" type="ORF">RhiirC2_711574</name>
</gene>
<keyword evidence="1" id="KW-1133">Transmembrane helix</keyword>
<keyword evidence="1" id="KW-0472">Membrane</keyword>
<dbReference type="VEuPathDB" id="FungiDB:FUN_020825"/>
<evidence type="ECO:0000256" key="1">
    <source>
        <dbReference type="SAM" id="Phobius"/>
    </source>
</evidence>
<protein>
    <submittedName>
        <fullName evidence="2">Uncharacterized protein</fullName>
    </submittedName>
</protein>
<feature type="transmembrane region" description="Helical" evidence="1">
    <location>
        <begin position="56"/>
        <end position="77"/>
    </location>
</feature>
<accession>A0A2N1NAF8</accession>